<keyword evidence="2" id="KW-1185">Reference proteome</keyword>
<organism evidence="1 2">
    <name type="scientific">Rubus argutus</name>
    <name type="common">Southern blackberry</name>
    <dbReference type="NCBI Taxonomy" id="59490"/>
    <lineage>
        <taxon>Eukaryota</taxon>
        <taxon>Viridiplantae</taxon>
        <taxon>Streptophyta</taxon>
        <taxon>Embryophyta</taxon>
        <taxon>Tracheophyta</taxon>
        <taxon>Spermatophyta</taxon>
        <taxon>Magnoliopsida</taxon>
        <taxon>eudicotyledons</taxon>
        <taxon>Gunneridae</taxon>
        <taxon>Pentapetalae</taxon>
        <taxon>rosids</taxon>
        <taxon>fabids</taxon>
        <taxon>Rosales</taxon>
        <taxon>Rosaceae</taxon>
        <taxon>Rosoideae</taxon>
        <taxon>Rosoideae incertae sedis</taxon>
        <taxon>Rubus</taxon>
    </lineage>
</organism>
<accession>A0AAW1WYS6</accession>
<name>A0AAW1WYS6_RUBAR</name>
<dbReference type="Proteomes" id="UP001457282">
    <property type="component" value="Unassembled WGS sequence"/>
</dbReference>
<evidence type="ECO:0000313" key="1">
    <source>
        <dbReference type="EMBL" id="KAK9929855.1"/>
    </source>
</evidence>
<reference evidence="1 2" key="1">
    <citation type="journal article" date="2023" name="G3 (Bethesda)">
        <title>A chromosome-length genome assembly and annotation of blackberry (Rubus argutus, cv. 'Hillquist').</title>
        <authorList>
            <person name="Bruna T."/>
            <person name="Aryal R."/>
            <person name="Dudchenko O."/>
            <person name="Sargent D.J."/>
            <person name="Mead D."/>
            <person name="Buti M."/>
            <person name="Cavallini A."/>
            <person name="Hytonen T."/>
            <person name="Andres J."/>
            <person name="Pham M."/>
            <person name="Weisz D."/>
            <person name="Mascagni F."/>
            <person name="Usai G."/>
            <person name="Natali L."/>
            <person name="Bassil N."/>
            <person name="Fernandez G.E."/>
            <person name="Lomsadze A."/>
            <person name="Armour M."/>
            <person name="Olukolu B."/>
            <person name="Poorten T."/>
            <person name="Britton C."/>
            <person name="Davik J."/>
            <person name="Ashrafi H."/>
            <person name="Aiden E.L."/>
            <person name="Borodovsky M."/>
            <person name="Worthington M."/>
        </authorList>
    </citation>
    <scope>NUCLEOTIDE SEQUENCE [LARGE SCALE GENOMIC DNA]</scope>
    <source>
        <strain evidence="1">PI 553951</strain>
    </source>
</reference>
<evidence type="ECO:0000313" key="2">
    <source>
        <dbReference type="Proteomes" id="UP001457282"/>
    </source>
</evidence>
<gene>
    <name evidence="1" type="ORF">M0R45_026930</name>
</gene>
<dbReference type="PANTHER" id="PTHR17630">
    <property type="entry name" value="DIENELACTONE HYDROLASE"/>
    <property type="match status" value="1"/>
</dbReference>
<dbReference type="AlphaFoldDB" id="A0AAW1WYS6"/>
<comment type="caution">
    <text evidence="1">The sequence shown here is derived from an EMBL/GenBank/DDBJ whole genome shotgun (WGS) entry which is preliminary data.</text>
</comment>
<protein>
    <submittedName>
        <fullName evidence="1">Uncharacterized protein</fullName>
    </submittedName>
</protein>
<dbReference type="EMBL" id="JBEDUW010000005">
    <property type="protein sequence ID" value="KAK9929855.1"/>
    <property type="molecule type" value="Genomic_DNA"/>
</dbReference>
<proteinExistence type="predicted"/>
<dbReference type="PANTHER" id="PTHR17630:SF44">
    <property type="entry name" value="PROTEIN AIM2"/>
    <property type="match status" value="1"/>
</dbReference>
<sequence>MRLIHVAVDGWSVRYNFDDEAAVKRADEAHTCCSGWLVCEMRLIHVAVDGWSVRYNFDDVAAVKRADEAHNDMLKWFVKHVK</sequence>